<dbReference type="InterPro" id="IPR046848">
    <property type="entry name" value="E_motif"/>
</dbReference>
<dbReference type="PANTHER" id="PTHR47926">
    <property type="entry name" value="PENTATRICOPEPTIDE REPEAT-CONTAINING PROTEIN"/>
    <property type="match status" value="1"/>
</dbReference>
<dbReference type="AlphaFoldDB" id="A0AAV5CL65"/>
<dbReference type="PROSITE" id="PS51257">
    <property type="entry name" value="PROKAR_LIPOPROTEIN"/>
    <property type="match status" value="1"/>
</dbReference>
<dbReference type="Gene3D" id="1.25.40.10">
    <property type="entry name" value="Tetratricopeptide repeat domain"/>
    <property type="match status" value="1"/>
</dbReference>
<proteinExistence type="predicted"/>
<reference evidence="3" key="2">
    <citation type="submission" date="2021-12" db="EMBL/GenBank/DDBJ databases">
        <title>Resequencing data analysis of finger millet.</title>
        <authorList>
            <person name="Hatakeyama M."/>
            <person name="Aluri S."/>
            <person name="Balachadran M.T."/>
            <person name="Sivarajan S.R."/>
            <person name="Poveda L."/>
            <person name="Shimizu-Inatsugi R."/>
            <person name="Schlapbach R."/>
            <person name="Sreeman S.M."/>
            <person name="Shimizu K.K."/>
        </authorList>
    </citation>
    <scope>NUCLEOTIDE SEQUENCE</scope>
</reference>
<reference evidence="3" key="1">
    <citation type="journal article" date="2018" name="DNA Res.">
        <title>Multiple hybrid de novo genome assembly of finger millet, an orphan allotetraploid crop.</title>
        <authorList>
            <person name="Hatakeyama M."/>
            <person name="Aluri S."/>
            <person name="Balachadran M.T."/>
            <person name="Sivarajan S.R."/>
            <person name="Patrignani A."/>
            <person name="Gruter S."/>
            <person name="Poveda L."/>
            <person name="Shimizu-Inatsugi R."/>
            <person name="Baeten J."/>
            <person name="Francoijs K.J."/>
            <person name="Nataraja K.N."/>
            <person name="Reddy Y.A.N."/>
            <person name="Phadnis S."/>
            <person name="Ravikumar R.L."/>
            <person name="Schlapbach R."/>
            <person name="Sreeman S.M."/>
            <person name="Shimizu K.K."/>
        </authorList>
    </citation>
    <scope>NUCLEOTIDE SEQUENCE</scope>
</reference>
<keyword evidence="2" id="KW-0809">Transit peptide</keyword>
<dbReference type="FunFam" id="1.25.40.10:FF:000735">
    <property type="entry name" value="Pentatricopeptide repeat-containing protein chloroplastic"/>
    <property type="match status" value="1"/>
</dbReference>
<evidence type="ECO:0008006" key="5">
    <source>
        <dbReference type="Google" id="ProtNLM"/>
    </source>
</evidence>
<keyword evidence="1" id="KW-0677">Repeat</keyword>
<dbReference type="Proteomes" id="UP001054889">
    <property type="component" value="Unassembled WGS sequence"/>
</dbReference>
<sequence length="149" mass="16488">MMKRGVKPDTVILVSVLSACGRNGLVEEGIKHFSSMRTVYGVEPTLHHYCCMVDLLGRSGRLAEAKSFIEGMPVKPDLMVWSTLLAACRVYDDAAIGQFVESKIREENYDSGCFATLSNIRANSGDWEAVEKIRKSVKGVKKEPGWSMV</sequence>
<dbReference type="InterPro" id="IPR002885">
    <property type="entry name" value="PPR_rpt"/>
</dbReference>
<dbReference type="GO" id="GO:0003723">
    <property type="term" value="F:RNA binding"/>
    <property type="evidence" value="ECO:0007669"/>
    <property type="project" value="InterPro"/>
</dbReference>
<dbReference type="GO" id="GO:0009451">
    <property type="term" value="P:RNA modification"/>
    <property type="evidence" value="ECO:0007669"/>
    <property type="project" value="InterPro"/>
</dbReference>
<dbReference type="InterPro" id="IPR011990">
    <property type="entry name" value="TPR-like_helical_dom_sf"/>
</dbReference>
<dbReference type="EMBL" id="BQKI01000007">
    <property type="protein sequence ID" value="GJM98817.1"/>
    <property type="molecule type" value="Genomic_DNA"/>
</dbReference>
<evidence type="ECO:0000256" key="2">
    <source>
        <dbReference type="ARBA" id="ARBA00022946"/>
    </source>
</evidence>
<gene>
    <name evidence="3" type="primary">ga15857</name>
    <name evidence="3" type="ORF">PR202_ga15857</name>
</gene>
<dbReference type="PANTHER" id="PTHR47926:SF496">
    <property type="entry name" value="PENTACOTRIPEPTIDE-REPEAT REGION OF PRORP DOMAIN-CONTAINING PROTEIN"/>
    <property type="match status" value="1"/>
</dbReference>
<name>A0AAV5CL65_ELECO</name>
<evidence type="ECO:0000313" key="4">
    <source>
        <dbReference type="Proteomes" id="UP001054889"/>
    </source>
</evidence>
<dbReference type="InterPro" id="IPR046960">
    <property type="entry name" value="PPR_At4g14850-like_plant"/>
</dbReference>
<comment type="caution">
    <text evidence="3">The sequence shown here is derived from an EMBL/GenBank/DDBJ whole genome shotgun (WGS) entry which is preliminary data.</text>
</comment>
<accession>A0AAV5CL65</accession>
<protein>
    <recommendedName>
        <fullName evidence="5">Pentatricopeptide repeat-containing protein</fullName>
    </recommendedName>
</protein>
<evidence type="ECO:0000313" key="3">
    <source>
        <dbReference type="EMBL" id="GJM98817.1"/>
    </source>
</evidence>
<evidence type="ECO:0000256" key="1">
    <source>
        <dbReference type="ARBA" id="ARBA00022737"/>
    </source>
</evidence>
<organism evidence="3 4">
    <name type="scientific">Eleusine coracana subsp. coracana</name>
    <dbReference type="NCBI Taxonomy" id="191504"/>
    <lineage>
        <taxon>Eukaryota</taxon>
        <taxon>Viridiplantae</taxon>
        <taxon>Streptophyta</taxon>
        <taxon>Embryophyta</taxon>
        <taxon>Tracheophyta</taxon>
        <taxon>Spermatophyta</taxon>
        <taxon>Magnoliopsida</taxon>
        <taxon>Liliopsida</taxon>
        <taxon>Poales</taxon>
        <taxon>Poaceae</taxon>
        <taxon>PACMAD clade</taxon>
        <taxon>Chloridoideae</taxon>
        <taxon>Cynodonteae</taxon>
        <taxon>Eleusininae</taxon>
        <taxon>Eleusine</taxon>
    </lineage>
</organism>
<dbReference type="Pfam" id="PF20431">
    <property type="entry name" value="E_motif"/>
    <property type="match status" value="1"/>
</dbReference>
<keyword evidence="4" id="KW-1185">Reference proteome</keyword>
<dbReference type="Pfam" id="PF01535">
    <property type="entry name" value="PPR"/>
    <property type="match status" value="2"/>
</dbReference>